<evidence type="ECO:0000256" key="18">
    <source>
        <dbReference type="ARBA" id="ARBA00023288"/>
    </source>
</evidence>
<feature type="region of interest" description="Disordered" evidence="21">
    <location>
        <begin position="1"/>
        <end position="21"/>
    </location>
</feature>
<protein>
    <recommendedName>
        <fullName evidence="2 20">Fusion glycoprotein F0</fullName>
    </recommendedName>
</protein>
<evidence type="ECO:0000256" key="7">
    <source>
        <dbReference type="ARBA" id="ARBA00022692"/>
    </source>
</evidence>
<evidence type="ECO:0000256" key="15">
    <source>
        <dbReference type="ARBA" id="ARBA00023139"/>
    </source>
</evidence>
<keyword evidence="15" id="KW-0564">Palmitate</keyword>
<dbReference type="GO" id="GO:0020002">
    <property type="term" value="C:host cell plasma membrane"/>
    <property type="evidence" value="ECO:0007669"/>
    <property type="project" value="UniProtKB-SubCell"/>
</dbReference>
<dbReference type="SUPFAM" id="SSF69922">
    <property type="entry name" value="Head and neck region of the ectodomain of NDV fusion glycoprotein"/>
    <property type="match status" value="1"/>
</dbReference>
<comment type="subcellular location">
    <subcellularLocation>
        <location evidence="20">Virion membrane</location>
        <topology evidence="20">Single-pass type I membrane protein</topology>
    </subcellularLocation>
    <subcellularLocation>
        <location evidence="20">Host cell membrane</location>
        <topology evidence="20">Single-pass membrane protein</topology>
    </subcellularLocation>
</comment>
<evidence type="ECO:0000256" key="1">
    <source>
        <dbReference type="ARBA" id="ARBA00008211"/>
    </source>
</evidence>
<accession>A0A5B8KEE3</accession>
<keyword evidence="8" id="KW-0732">Signal</keyword>
<dbReference type="InterPro" id="IPR000776">
    <property type="entry name" value="Fusion_F0_Paramyxovir"/>
</dbReference>
<keyword evidence="3" id="KW-1168">Fusion of virus membrane with host membrane</keyword>
<keyword evidence="13" id="KW-0175">Coiled coil</keyword>
<comment type="subunit">
    <text evidence="20">Homotrimer of disulfide-linked F1-F2.</text>
</comment>
<name>A0A5B8KEE3_NCDV</name>
<evidence type="ECO:0000256" key="11">
    <source>
        <dbReference type="ARBA" id="ARBA00022879"/>
    </source>
</evidence>
<keyword evidence="9" id="KW-0946">Virion</keyword>
<keyword evidence="5" id="KW-1169">Fusion of virus membrane with host cell membrane</keyword>
<evidence type="ECO:0000256" key="12">
    <source>
        <dbReference type="ARBA" id="ARBA00022989"/>
    </source>
</evidence>
<dbReference type="GO" id="GO:0019064">
    <property type="term" value="P:fusion of virus membrane with host plasma membrane"/>
    <property type="evidence" value="ECO:0007669"/>
    <property type="project" value="UniProtKB-KW"/>
</dbReference>
<keyword evidence="19" id="KW-1160">Virus entry into host cell</keyword>
<dbReference type="Gene3D" id="6.10.10.110">
    <property type="match status" value="1"/>
</dbReference>
<dbReference type="SUPFAM" id="SSF58069">
    <property type="entry name" value="Virus ectodomain"/>
    <property type="match status" value="1"/>
</dbReference>
<keyword evidence="17" id="KW-0325">Glycoprotein</keyword>
<keyword evidence="12 20" id="KW-1133">Transmembrane helix</keyword>
<dbReference type="Pfam" id="PF00523">
    <property type="entry name" value="Fusion_gly"/>
    <property type="match status" value="1"/>
</dbReference>
<comment type="similarity">
    <text evidence="1 20">Belongs to the paramyxoviruses fusion glycoprotein family.</text>
</comment>
<evidence type="ECO:0000256" key="2">
    <source>
        <dbReference type="ARBA" id="ARBA00016586"/>
    </source>
</evidence>
<dbReference type="Gene3D" id="1.10.287.2480">
    <property type="match status" value="1"/>
</dbReference>
<keyword evidence="16" id="KW-1015">Disulfide bond</keyword>
<proteinExistence type="inferred from homology"/>
<dbReference type="EMBL" id="MK204384">
    <property type="protein sequence ID" value="QDY92316.1"/>
    <property type="molecule type" value="Genomic_RNA"/>
</dbReference>
<feature type="compositionally biased region" description="Basic and acidic residues" evidence="21">
    <location>
        <begin position="1"/>
        <end position="14"/>
    </location>
</feature>
<evidence type="ECO:0000256" key="21">
    <source>
        <dbReference type="SAM" id="MobiDB-lite"/>
    </source>
</evidence>
<evidence type="ECO:0000256" key="5">
    <source>
        <dbReference type="ARBA" id="ARBA00022521"/>
    </source>
</evidence>
<keyword evidence="10" id="KW-1043">Host membrane</keyword>
<dbReference type="Gene3D" id="2.60.40.1690">
    <property type="entry name" value="Head and neck region of the ectodomain of NDV fusion glycoprotein"/>
    <property type="match status" value="1"/>
</dbReference>
<evidence type="ECO:0000256" key="14">
    <source>
        <dbReference type="ARBA" id="ARBA00023136"/>
    </source>
</evidence>
<gene>
    <name evidence="22" type="primary">F</name>
</gene>
<sequence>MSIKLEKTRVEDSGSRLVPSRCKMGSRSSTRISVPLMLTVRVMLALSCVCPTSALDGRPLAAAGIVVTGDKAVNIYTSSQTGSIIIKLLPNMPKDKEACAKAPLEAYNRTLTTLLTPLGDSIRRIQESVTTSGGGRQGRLIGAIIGGVALGVATAAQITAASALIQANQNAANILRLKESIAATNEAVHEVTDGLSQLAVAVGKMQQFVNDQFNKTAQELDCIKITQQVGVELNLYLTELTTVFGPQITSPALTQLTIQALYNLAGGNMDYLLTKLGVGNNQLSSLISSGLITGNPILYDSQTQLLGIQVTLPSVGNLNNMRATYLETLSVSTTKGFASALVPKVVTQVGSVIEELDTSYCIETDLDLYCTRIVTFPMSPGIYSCLSGNTSACMYSKTEGALTTPYMTLKGSVIANCKMTTCRCADPPGIISQNYGEAVSLIDRQSCNILSLDGITLRLSGEFDATYQKNISIQDSQVIVTGNLDISTELGNVNNSISNALDKLEESNSKLDKVNVKLTSTSALITYIVLTVIFLVCGILSLVLACYLMYKQKAQQKTLLWLGNNTLDQMRATTKM</sequence>
<evidence type="ECO:0000313" key="22">
    <source>
        <dbReference type="EMBL" id="QDY92316.1"/>
    </source>
</evidence>
<evidence type="ECO:0000256" key="16">
    <source>
        <dbReference type="ARBA" id="ARBA00023157"/>
    </source>
</evidence>
<evidence type="ECO:0000256" key="4">
    <source>
        <dbReference type="ARBA" id="ARBA00022511"/>
    </source>
</evidence>
<keyword evidence="6" id="KW-1162">Viral penetration into host cytoplasm</keyword>
<dbReference type="Gene3D" id="2.40.490.10">
    <property type="entry name" value="Newcastle disease virus like domain"/>
    <property type="match status" value="1"/>
</dbReference>
<evidence type="ECO:0000256" key="10">
    <source>
        <dbReference type="ARBA" id="ARBA00022870"/>
    </source>
</evidence>
<keyword evidence="4" id="KW-1032">Host cell membrane</keyword>
<evidence type="ECO:0000256" key="6">
    <source>
        <dbReference type="ARBA" id="ARBA00022595"/>
    </source>
</evidence>
<dbReference type="GO" id="GO:0046718">
    <property type="term" value="P:symbiont entry into host cell"/>
    <property type="evidence" value="ECO:0007669"/>
    <property type="project" value="UniProtKB-KW"/>
</dbReference>
<dbReference type="GO" id="GO:0019031">
    <property type="term" value="C:viral envelope"/>
    <property type="evidence" value="ECO:0007669"/>
    <property type="project" value="UniProtKB-KW"/>
</dbReference>
<evidence type="ECO:0000256" key="3">
    <source>
        <dbReference type="ARBA" id="ARBA00022506"/>
    </source>
</evidence>
<evidence type="ECO:0000256" key="20">
    <source>
        <dbReference type="RuleBase" id="RU003705"/>
    </source>
</evidence>
<keyword evidence="7 20" id="KW-0812">Transmembrane</keyword>
<keyword evidence="11 20" id="KW-0261">Viral envelope protein</keyword>
<evidence type="ECO:0000256" key="19">
    <source>
        <dbReference type="ARBA" id="ARBA00023296"/>
    </source>
</evidence>
<evidence type="ECO:0000256" key="17">
    <source>
        <dbReference type="ARBA" id="ARBA00023180"/>
    </source>
</evidence>
<feature type="transmembrane region" description="Helical" evidence="20">
    <location>
        <begin position="524"/>
        <end position="550"/>
    </location>
</feature>
<evidence type="ECO:0000256" key="8">
    <source>
        <dbReference type="ARBA" id="ARBA00022729"/>
    </source>
</evidence>
<evidence type="ECO:0000256" key="9">
    <source>
        <dbReference type="ARBA" id="ARBA00022844"/>
    </source>
</evidence>
<keyword evidence="14 20" id="KW-0472">Membrane</keyword>
<dbReference type="GO" id="GO:0055036">
    <property type="term" value="C:virion membrane"/>
    <property type="evidence" value="ECO:0007669"/>
    <property type="project" value="UniProtKB-SubCell"/>
</dbReference>
<organism evidence="22">
    <name type="scientific">Avian paramyxovirus 1</name>
    <name type="common">NDV</name>
    <name type="synonym">Avian orthoavulavirus 1</name>
    <dbReference type="NCBI Taxonomy" id="2560319"/>
    <lineage>
        <taxon>Viruses</taxon>
        <taxon>Riboviria</taxon>
        <taxon>Orthornavirae</taxon>
        <taxon>Negarnaviricota</taxon>
        <taxon>Haploviricotina</taxon>
        <taxon>Monjiviricetes</taxon>
        <taxon>Mononegavirales</taxon>
        <taxon>Paramyxoviridae</taxon>
        <taxon>Avulavirinae</taxon>
        <taxon>Orthoavulavirus</taxon>
        <taxon>Orthoavulavirus javaense</taxon>
    </lineage>
</organism>
<evidence type="ECO:0000256" key="13">
    <source>
        <dbReference type="ARBA" id="ARBA00023054"/>
    </source>
</evidence>
<reference evidence="22" key="1">
    <citation type="journal article" date="2019" name="ISME J.">
        <title>Virome heterogeneity and connectivity in waterfowl and shorebird communities.</title>
        <authorList>
            <person name="Wille M."/>
            <person name="Shi M."/>
            <person name="Klaassen M."/>
            <person name="Hurt A.C."/>
            <person name="Holmes E.C."/>
        </authorList>
    </citation>
    <scope>NUCLEOTIDE SEQUENCE</scope>
    <source>
        <strain evidence="22">MW01</strain>
    </source>
</reference>
<keyword evidence="18" id="KW-0449">Lipoprotein</keyword>